<dbReference type="InterPro" id="IPR017871">
    <property type="entry name" value="ABC_transporter-like_CS"/>
</dbReference>
<dbReference type="SUPFAM" id="SSF90123">
    <property type="entry name" value="ABC transporter transmembrane region"/>
    <property type="match status" value="1"/>
</dbReference>
<keyword evidence="13" id="KW-1185">Reference proteome</keyword>
<dbReference type="InterPro" id="IPR003439">
    <property type="entry name" value="ABC_transporter-like_ATP-bd"/>
</dbReference>
<dbReference type="GO" id="GO:0005524">
    <property type="term" value="F:ATP binding"/>
    <property type="evidence" value="ECO:0007669"/>
    <property type="project" value="UniProtKB-KW"/>
</dbReference>
<evidence type="ECO:0000256" key="7">
    <source>
        <dbReference type="ARBA" id="ARBA00023136"/>
    </source>
</evidence>
<dbReference type="PROSITE" id="PS50929">
    <property type="entry name" value="ABC_TM1F"/>
    <property type="match status" value="1"/>
</dbReference>
<dbReference type="PANTHER" id="PTHR43394">
    <property type="entry name" value="ATP-DEPENDENT PERMEASE MDL1, MITOCHONDRIAL"/>
    <property type="match status" value="1"/>
</dbReference>
<dbReference type="EMBL" id="BMKB01000004">
    <property type="protein sequence ID" value="GGA54069.1"/>
    <property type="molecule type" value="Genomic_DNA"/>
</dbReference>
<dbReference type="FunFam" id="1.20.1560.10:FF:000070">
    <property type="entry name" value="Multidrug ABC transporter ATP-binding protein"/>
    <property type="match status" value="1"/>
</dbReference>
<dbReference type="AlphaFoldDB" id="A0A916RFI4"/>
<dbReference type="PROSITE" id="PS00211">
    <property type="entry name" value="ABC_TRANSPORTER_1"/>
    <property type="match status" value="1"/>
</dbReference>
<feature type="transmembrane region" description="Helical" evidence="9">
    <location>
        <begin position="62"/>
        <end position="87"/>
    </location>
</feature>
<evidence type="ECO:0000256" key="9">
    <source>
        <dbReference type="SAM" id="Phobius"/>
    </source>
</evidence>
<keyword evidence="7 9" id="KW-0472">Membrane</keyword>
<dbReference type="InterPro" id="IPR027417">
    <property type="entry name" value="P-loop_NTPase"/>
</dbReference>
<feature type="transmembrane region" description="Helical" evidence="9">
    <location>
        <begin position="185"/>
        <end position="202"/>
    </location>
</feature>
<evidence type="ECO:0000256" key="1">
    <source>
        <dbReference type="ARBA" id="ARBA00004651"/>
    </source>
</evidence>
<feature type="transmembrane region" description="Helical" evidence="9">
    <location>
        <begin position="107"/>
        <end position="133"/>
    </location>
</feature>
<dbReference type="Proteomes" id="UP000596977">
    <property type="component" value="Unassembled WGS sequence"/>
</dbReference>
<keyword evidence="4" id="KW-0547">Nucleotide-binding</keyword>
<feature type="domain" description="ABC transporter" evidence="10">
    <location>
        <begin position="384"/>
        <end position="628"/>
    </location>
</feature>
<evidence type="ECO:0000256" key="4">
    <source>
        <dbReference type="ARBA" id="ARBA00022741"/>
    </source>
</evidence>
<proteinExistence type="inferred from homology"/>
<comment type="function">
    <text evidence="8">Part of an ABC transporter complex. Transmembrane domains (TMD) form a pore in the inner membrane and the ATP-binding domain (NBD) is responsible for energy generation.</text>
</comment>
<name>A0A916RFI4_9HYPH</name>
<evidence type="ECO:0000256" key="2">
    <source>
        <dbReference type="ARBA" id="ARBA00005417"/>
    </source>
</evidence>
<comment type="similarity">
    <text evidence="2">Belongs to the ABC transporter superfamily.</text>
</comment>
<feature type="domain" description="ABC transmembrane type-1" evidence="11">
    <location>
        <begin position="63"/>
        <end position="350"/>
    </location>
</feature>
<feature type="transmembrane region" description="Helical" evidence="9">
    <location>
        <begin position="208"/>
        <end position="226"/>
    </location>
</feature>
<dbReference type="FunFam" id="3.40.50.300:FF:000218">
    <property type="entry name" value="Multidrug ABC transporter ATP-binding protein"/>
    <property type="match status" value="1"/>
</dbReference>
<dbReference type="SMART" id="SM00382">
    <property type="entry name" value="AAA"/>
    <property type="match status" value="1"/>
</dbReference>
<dbReference type="GO" id="GO:0016887">
    <property type="term" value="F:ATP hydrolysis activity"/>
    <property type="evidence" value="ECO:0007669"/>
    <property type="project" value="InterPro"/>
</dbReference>
<dbReference type="Pfam" id="PF00664">
    <property type="entry name" value="ABC_membrane"/>
    <property type="match status" value="1"/>
</dbReference>
<evidence type="ECO:0000256" key="5">
    <source>
        <dbReference type="ARBA" id="ARBA00022840"/>
    </source>
</evidence>
<comment type="caution">
    <text evidence="12">The sequence shown here is derived from an EMBL/GenBank/DDBJ whole genome shotgun (WGS) entry which is preliminary data.</text>
</comment>
<reference evidence="12 13" key="1">
    <citation type="journal article" date="2014" name="Int. J. Syst. Evol. Microbiol.">
        <title>Complete genome sequence of Corynebacterium casei LMG S-19264T (=DSM 44701T), isolated from a smear-ripened cheese.</title>
        <authorList>
            <consortium name="US DOE Joint Genome Institute (JGI-PGF)"/>
            <person name="Walter F."/>
            <person name="Albersmeier A."/>
            <person name="Kalinowski J."/>
            <person name="Ruckert C."/>
        </authorList>
    </citation>
    <scope>NUCLEOTIDE SEQUENCE [LARGE SCALE GENOMIC DNA]</scope>
    <source>
        <strain evidence="12 13">CGMCC 1.15896</strain>
    </source>
</reference>
<evidence type="ECO:0000259" key="11">
    <source>
        <dbReference type="PROSITE" id="PS50929"/>
    </source>
</evidence>
<feature type="transmembrane region" description="Helical" evidence="9">
    <location>
        <begin position="287"/>
        <end position="305"/>
    </location>
</feature>
<evidence type="ECO:0000313" key="12">
    <source>
        <dbReference type="EMBL" id="GGA54069.1"/>
    </source>
</evidence>
<dbReference type="InterPro" id="IPR003593">
    <property type="entry name" value="AAA+_ATPase"/>
</dbReference>
<keyword evidence="5 12" id="KW-0067">ATP-binding</keyword>
<keyword evidence="6 9" id="KW-1133">Transmembrane helix</keyword>
<protein>
    <submittedName>
        <fullName evidence="12">Multidrug ABC transporter ATP-binding protein</fullName>
    </submittedName>
</protein>
<dbReference type="SUPFAM" id="SSF52540">
    <property type="entry name" value="P-loop containing nucleoside triphosphate hydrolases"/>
    <property type="match status" value="1"/>
</dbReference>
<evidence type="ECO:0000256" key="6">
    <source>
        <dbReference type="ARBA" id="ARBA00022989"/>
    </source>
</evidence>
<dbReference type="Pfam" id="PF00005">
    <property type="entry name" value="ABC_tran"/>
    <property type="match status" value="1"/>
</dbReference>
<dbReference type="PANTHER" id="PTHR43394:SF1">
    <property type="entry name" value="ATP-BINDING CASSETTE SUB-FAMILY B MEMBER 10, MITOCHONDRIAL"/>
    <property type="match status" value="1"/>
</dbReference>
<feature type="transmembrane region" description="Helical" evidence="9">
    <location>
        <begin position="311"/>
        <end position="332"/>
    </location>
</feature>
<dbReference type="GO" id="GO:0005886">
    <property type="term" value="C:plasma membrane"/>
    <property type="evidence" value="ECO:0007669"/>
    <property type="project" value="UniProtKB-SubCell"/>
</dbReference>
<evidence type="ECO:0000259" key="10">
    <source>
        <dbReference type="PROSITE" id="PS50893"/>
    </source>
</evidence>
<evidence type="ECO:0000313" key="13">
    <source>
        <dbReference type="Proteomes" id="UP000596977"/>
    </source>
</evidence>
<sequence>MLDRYALAFMGKVGATKLKLVTEMFAWFERRLNAYPPNVPAQPPKGLLAFCLHYMDGVKLPLAAMAVLTTLIAIAEIALFGFLGNVIDWLSAADRETFLQEEGTMLFGMSIFVIFILPALVLLSTLIIHQTLLGNFPQRIRWMAHRYLIRQSMSYFQDEFAGRIATKVMQTALAVRETVMKLLDVLNYVVVYFIGAVVLAAMNDLWLALPFLGWVVAYGAMLYYYVPKLGKISETQADARSMMTGRIVDSYTNIATVKLFSHSSREEIYAREAMDEFLVTVHKQMRLVTILNVGITVLNCLLLFAVGFVGIWLWLQGAVSAGAVAIAAALVLRMHGMSQWIMWEMSALFENIGTVRDGINSLSLPSIVADEPDAPRLGRVKGEIMFKDVAFNYGKKSEDGTTRVIEGLNLHIAPGEKIGLVGRSGAGKSTIVNLLLRFYDRQSGQILVDGTDVASVAQDSLRANVGVVTQDTSLLHRSVRENIKYGRPDATDEQMYEAARQAEAHDFILELEDAKGRKGYDAHVGERGVKLSGGQRQRIAIARVLLKDAPILVLDEATSALDSEVEAAIQSQLDKLMDGKTVIAIAHRLSTIAAMDRLIILDEGRVVEQGTHAELVEQGGTYAKLWARQSGGFIDVEADEVAAQ</sequence>
<dbReference type="Gene3D" id="1.20.1560.10">
    <property type="entry name" value="ABC transporter type 1, transmembrane domain"/>
    <property type="match status" value="1"/>
</dbReference>
<dbReference type="InterPro" id="IPR036640">
    <property type="entry name" value="ABC1_TM_sf"/>
</dbReference>
<keyword evidence="3 9" id="KW-0812">Transmembrane</keyword>
<dbReference type="InterPro" id="IPR011527">
    <property type="entry name" value="ABC1_TM_dom"/>
</dbReference>
<dbReference type="InterPro" id="IPR039421">
    <property type="entry name" value="Type_1_exporter"/>
</dbReference>
<accession>A0A916RFI4</accession>
<gene>
    <name evidence="12" type="ORF">GCM10011499_25260</name>
</gene>
<dbReference type="PROSITE" id="PS50893">
    <property type="entry name" value="ABC_TRANSPORTER_2"/>
    <property type="match status" value="1"/>
</dbReference>
<dbReference type="Gene3D" id="3.40.50.300">
    <property type="entry name" value="P-loop containing nucleotide triphosphate hydrolases"/>
    <property type="match status" value="1"/>
</dbReference>
<organism evidence="12 13">
    <name type="scientific">Pelagibacterium lentulum</name>
    <dbReference type="NCBI Taxonomy" id="2029865"/>
    <lineage>
        <taxon>Bacteria</taxon>
        <taxon>Pseudomonadati</taxon>
        <taxon>Pseudomonadota</taxon>
        <taxon>Alphaproteobacteria</taxon>
        <taxon>Hyphomicrobiales</taxon>
        <taxon>Devosiaceae</taxon>
        <taxon>Pelagibacterium</taxon>
    </lineage>
</organism>
<comment type="subcellular location">
    <subcellularLocation>
        <location evidence="1">Cell membrane</location>
        <topology evidence="1">Multi-pass membrane protein</topology>
    </subcellularLocation>
</comment>
<evidence type="ECO:0000256" key="8">
    <source>
        <dbReference type="ARBA" id="ARBA00024725"/>
    </source>
</evidence>
<evidence type="ECO:0000256" key="3">
    <source>
        <dbReference type="ARBA" id="ARBA00022692"/>
    </source>
</evidence>
<dbReference type="GO" id="GO:0015421">
    <property type="term" value="F:ABC-type oligopeptide transporter activity"/>
    <property type="evidence" value="ECO:0007669"/>
    <property type="project" value="TreeGrafter"/>
</dbReference>